<sequence length="283" mass="30902">MRRNIDTDLLRTFIAVVDQDGFIRAGQALGRSQSAVSMQMRRLEEAVGSALFRRAGRKMQLTPAGETLLGYARRLVALHDEALDVVQDRQVSGSVSLAVMGDYATNVLPNVLATFIEQYPDIAVDVTTGFSYELIHHLGERFELVLSTQAEGARKGEVLRSEPTRWAFAADRELPGGEVLPLALLPPGNMFREWALQALDRAGRPWRIMFTSTSIATVEAAAEAGIALTVVKEGSARPGLRLIGRREGLPELPRSEIAIHRAPGRLSKAAQTLSDFISDALSN</sequence>
<gene>
    <name evidence="6" type="ORF">V3328_01195</name>
</gene>
<dbReference type="GO" id="GO:0003677">
    <property type="term" value="F:DNA binding"/>
    <property type="evidence" value="ECO:0007669"/>
    <property type="project" value="UniProtKB-KW"/>
</dbReference>
<dbReference type="PRINTS" id="PR00039">
    <property type="entry name" value="HTHLYSR"/>
</dbReference>
<dbReference type="EMBL" id="JAZHOF010000001">
    <property type="protein sequence ID" value="MEJ8570071.1"/>
    <property type="molecule type" value="Genomic_DNA"/>
</dbReference>
<keyword evidence="7" id="KW-1185">Reference proteome</keyword>
<dbReference type="InterPro" id="IPR036388">
    <property type="entry name" value="WH-like_DNA-bd_sf"/>
</dbReference>
<evidence type="ECO:0000313" key="6">
    <source>
        <dbReference type="EMBL" id="MEJ8570071.1"/>
    </source>
</evidence>
<dbReference type="Proteomes" id="UP001378188">
    <property type="component" value="Unassembled WGS sequence"/>
</dbReference>
<dbReference type="PROSITE" id="PS50931">
    <property type="entry name" value="HTH_LYSR"/>
    <property type="match status" value="1"/>
</dbReference>
<evidence type="ECO:0000259" key="5">
    <source>
        <dbReference type="PROSITE" id="PS50931"/>
    </source>
</evidence>
<organism evidence="6 7">
    <name type="scientific">Microbaculum marinum</name>
    <dbReference type="NCBI Taxonomy" id="1764581"/>
    <lineage>
        <taxon>Bacteria</taxon>
        <taxon>Pseudomonadati</taxon>
        <taxon>Pseudomonadota</taxon>
        <taxon>Alphaproteobacteria</taxon>
        <taxon>Hyphomicrobiales</taxon>
        <taxon>Tepidamorphaceae</taxon>
        <taxon>Microbaculum</taxon>
    </lineage>
</organism>
<dbReference type="Pfam" id="PF00126">
    <property type="entry name" value="HTH_1"/>
    <property type="match status" value="1"/>
</dbReference>
<dbReference type="Pfam" id="PF03466">
    <property type="entry name" value="LysR_substrate"/>
    <property type="match status" value="1"/>
</dbReference>
<dbReference type="SUPFAM" id="SSF46785">
    <property type="entry name" value="Winged helix' DNA-binding domain"/>
    <property type="match status" value="1"/>
</dbReference>
<evidence type="ECO:0000256" key="3">
    <source>
        <dbReference type="ARBA" id="ARBA00023125"/>
    </source>
</evidence>
<keyword evidence="4" id="KW-0804">Transcription</keyword>
<reference evidence="6 7" key="1">
    <citation type="submission" date="2024-02" db="EMBL/GenBank/DDBJ databases">
        <title>Genome analysis and characterization of Microbaculum marinisediminis sp. nov., isolated from marine sediment.</title>
        <authorList>
            <person name="Du Z.-J."/>
            <person name="Ye Y.-Q."/>
            <person name="Zhang Z.-R."/>
            <person name="Yuan S.-M."/>
            <person name="Zhang X.-Y."/>
        </authorList>
    </citation>
    <scope>NUCLEOTIDE SEQUENCE [LARGE SCALE GENOMIC DNA]</scope>
    <source>
        <strain evidence="6 7">SDUM1044001</strain>
    </source>
</reference>
<dbReference type="PANTHER" id="PTHR30579">
    <property type="entry name" value="TRANSCRIPTIONAL REGULATOR"/>
    <property type="match status" value="1"/>
</dbReference>
<dbReference type="InterPro" id="IPR050176">
    <property type="entry name" value="LTTR"/>
</dbReference>
<accession>A0AAW9RRC2</accession>
<dbReference type="InterPro" id="IPR000847">
    <property type="entry name" value="LysR_HTH_N"/>
</dbReference>
<dbReference type="FunFam" id="1.10.10.10:FF:000001">
    <property type="entry name" value="LysR family transcriptional regulator"/>
    <property type="match status" value="1"/>
</dbReference>
<feature type="domain" description="HTH lysR-type" evidence="5">
    <location>
        <begin position="5"/>
        <end position="62"/>
    </location>
</feature>
<keyword evidence="2" id="KW-0805">Transcription regulation</keyword>
<dbReference type="PANTHER" id="PTHR30579:SF7">
    <property type="entry name" value="HTH-TYPE TRANSCRIPTIONAL REGULATOR LRHA-RELATED"/>
    <property type="match status" value="1"/>
</dbReference>
<evidence type="ECO:0000256" key="4">
    <source>
        <dbReference type="ARBA" id="ARBA00023163"/>
    </source>
</evidence>
<comment type="similarity">
    <text evidence="1">Belongs to the LysR transcriptional regulatory family.</text>
</comment>
<keyword evidence="3" id="KW-0238">DNA-binding</keyword>
<dbReference type="Gene3D" id="1.10.10.10">
    <property type="entry name" value="Winged helix-like DNA-binding domain superfamily/Winged helix DNA-binding domain"/>
    <property type="match status" value="1"/>
</dbReference>
<name>A0AAW9RRC2_9HYPH</name>
<dbReference type="RefSeq" id="WP_340327810.1">
    <property type="nucleotide sequence ID" value="NZ_JAZHOF010000001.1"/>
</dbReference>
<protein>
    <submittedName>
        <fullName evidence="6">LysR substrate-binding domain-containing protein</fullName>
    </submittedName>
</protein>
<comment type="caution">
    <text evidence="6">The sequence shown here is derived from an EMBL/GenBank/DDBJ whole genome shotgun (WGS) entry which is preliminary data.</text>
</comment>
<evidence type="ECO:0000256" key="2">
    <source>
        <dbReference type="ARBA" id="ARBA00023015"/>
    </source>
</evidence>
<evidence type="ECO:0000313" key="7">
    <source>
        <dbReference type="Proteomes" id="UP001378188"/>
    </source>
</evidence>
<dbReference type="GO" id="GO:0003700">
    <property type="term" value="F:DNA-binding transcription factor activity"/>
    <property type="evidence" value="ECO:0007669"/>
    <property type="project" value="InterPro"/>
</dbReference>
<dbReference type="SUPFAM" id="SSF53850">
    <property type="entry name" value="Periplasmic binding protein-like II"/>
    <property type="match status" value="1"/>
</dbReference>
<evidence type="ECO:0000256" key="1">
    <source>
        <dbReference type="ARBA" id="ARBA00009437"/>
    </source>
</evidence>
<dbReference type="InterPro" id="IPR005119">
    <property type="entry name" value="LysR_subst-bd"/>
</dbReference>
<dbReference type="Gene3D" id="3.40.190.10">
    <property type="entry name" value="Periplasmic binding protein-like II"/>
    <property type="match status" value="2"/>
</dbReference>
<dbReference type="AlphaFoldDB" id="A0AAW9RRC2"/>
<dbReference type="InterPro" id="IPR036390">
    <property type="entry name" value="WH_DNA-bd_sf"/>
</dbReference>
<proteinExistence type="inferred from homology"/>